<evidence type="ECO:0000256" key="2">
    <source>
        <dbReference type="ARBA" id="ARBA00023295"/>
    </source>
</evidence>
<dbReference type="Pfam" id="PF01156">
    <property type="entry name" value="IU_nuc_hydro"/>
    <property type="match status" value="1"/>
</dbReference>
<dbReference type="PANTHER" id="PTHR12304:SF4">
    <property type="entry name" value="URIDINE NUCLEOSIDASE"/>
    <property type="match status" value="1"/>
</dbReference>
<organism evidence="4 5">
    <name type="scientific">Amygdalobacter indicium</name>
    <dbReference type="NCBI Taxonomy" id="3029272"/>
    <lineage>
        <taxon>Bacteria</taxon>
        <taxon>Bacillati</taxon>
        <taxon>Bacillota</taxon>
        <taxon>Clostridia</taxon>
        <taxon>Eubacteriales</taxon>
        <taxon>Oscillospiraceae</taxon>
        <taxon>Amygdalobacter</taxon>
    </lineage>
</organism>
<dbReference type="InterPro" id="IPR023186">
    <property type="entry name" value="IUNH"/>
</dbReference>
<dbReference type="PROSITE" id="PS01247">
    <property type="entry name" value="IUNH"/>
    <property type="match status" value="1"/>
</dbReference>
<dbReference type="Gene3D" id="3.90.245.10">
    <property type="entry name" value="Ribonucleoside hydrolase-like"/>
    <property type="match status" value="1"/>
</dbReference>
<dbReference type="PANTHER" id="PTHR12304">
    <property type="entry name" value="INOSINE-URIDINE PREFERRING NUCLEOSIDE HYDROLASE"/>
    <property type="match status" value="1"/>
</dbReference>
<evidence type="ECO:0000313" key="4">
    <source>
        <dbReference type="EMBL" id="WEG35493.1"/>
    </source>
</evidence>
<dbReference type="InterPro" id="IPR001910">
    <property type="entry name" value="Inosine/uridine_hydrolase_dom"/>
</dbReference>
<dbReference type="Proteomes" id="UP001220478">
    <property type="component" value="Chromosome"/>
</dbReference>
<feature type="domain" description="Inosine/uridine-preferring nucleoside hydrolase" evidence="3">
    <location>
        <begin position="7"/>
        <end position="300"/>
    </location>
</feature>
<evidence type="ECO:0000313" key="5">
    <source>
        <dbReference type="Proteomes" id="UP001220478"/>
    </source>
</evidence>
<sequence length="312" mass="34000">MLENKAIWIDTDTGVDDAVALLTACRIETINIVGVSAVHGNTTLTNTLRNARDVLALADREDIPVYRGASGPLMYACKTAEYVHGDNGLGGVNLPPSSAPYMEESVSQALRRAVSKYGRQLVVVALGPLTNIARLILEFPEVRSLFAGIYLMGGAVYGGNVTPCAEFNIYSDPQAAEIVFQSGIPLTMFGLDVTMQAYMTCEEFQQLTASDTAISNFLRESTALARKYYEPDFAGGMVLHDVCPIMALAYPDLFTTKLAGVFVETQGQLTMGKTVCDLYSDYHFADRHVMVATDVLRADFVRTLSELLQSYV</sequence>
<dbReference type="EMBL" id="CP118868">
    <property type="protein sequence ID" value="WEG35493.1"/>
    <property type="molecule type" value="Genomic_DNA"/>
</dbReference>
<evidence type="ECO:0000259" key="3">
    <source>
        <dbReference type="Pfam" id="PF01156"/>
    </source>
</evidence>
<proteinExistence type="predicted"/>
<dbReference type="CDD" id="cd02651">
    <property type="entry name" value="nuc_hydro_IU_UC_XIUA"/>
    <property type="match status" value="1"/>
</dbReference>
<keyword evidence="2" id="KW-0326">Glycosidase</keyword>
<protein>
    <submittedName>
        <fullName evidence="4">Nucleoside hydrolase</fullName>
    </submittedName>
</protein>
<dbReference type="InterPro" id="IPR036452">
    <property type="entry name" value="Ribo_hydro-like"/>
</dbReference>
<keyword evidence="5" id="KW-1185">Reference proteome</keyword>
<dbReference type="InterPro" id="IPR015910">
    <property type="entry name" value="I/U_nuclsd_hydro_CS"/>
</dbReference>
<dbReference type="RefSeq" id="WP_315567967.1">
    <property type="nucleotide sequence ID" value="NZ_CP118866.1"/>
</dbReference>
<keyword evidence="1 4" id="KW-0378">Hydrolase</keyword>
<name>A0ABY8C835_9FIRM</name>
<accession>A0ABY8C835</accession>
<reference evidence="4 5" key="1">
    <citation type="submission" date="2023-02" db="EMBL/GenBank/DDBJ databases">
        <title>Novel Oscillospiraceae bacterial genomes.</title>
        <authorList>
            <person name="Srinivasan S."/>
            <person name="Austin M.N."/>
            <person name="Fiedler T.L."/>
            <person name="Strenk S.M."/>
            <person name="Agnew K.J."/>
            <person name="Nagana Gowda G.A."/>
            <person name="Raftery D."/>
            <person name="Beamer M.A."/>
            <person name="Achilles S.L."/>
            <person name="Wiesenfeld H.C."/>
            <person name="Fredricks D.N."/>
            <person name="Hillier S.L."/>
        </authorList>
    </citation>
    <scope>NUCLEOTIDE SEQUENCE [LARGE SCALE GENOMIC DNA]</scope>
    <source>
        <strain evidence="4 5">CHIC02 1186E3-8</strain>
    </source>
</reference>
<dbReference type="SUPFAM" id="SSF53590">
    <property type="entry name" value="Nucleoside hydrolase"/>
    <property type="match status" value="1"/>
</dbReference>
<gene>
    <name evidence="4" type="ORF">PYS61_06095</name>
</gene>
<evidence type="ECO:0000256" key="1">
    <source>
        <dbReference type="ARBA" id="ARBA00022801"/>
    </source>
</evidence>
<dbReference type="GO" id="GO:0016787">
    <property type="term" value="F:hydrolase activity"/>
    <property type="evidence" value="ECO:0007669"/>
    <property type="project" value="UniProtKB-KW"/>
</dbReference>